<keyword evidence="1" id="KW-0812">Transmembrane</keyword>
<keyword evidence="1" id="KW-0472">Membrane</keyword>
<feature type="transmembrane region" description="Helical" evidence="1">
    <location>
        <begin position="155"/>
        <end position="176"/>
    </location>
</feature>
<dbReference type="EMBL" id="JAKROA010000008">
    <property type="protein sequence ID" value="KAL5105459.1"/>
    <property type="molecule type" value="Genomic_DNA"/>
</dbReference>
<name>A0ABR4Q7J3_9CEST</name>
<sequence>MSLRLNPLPKKKRFLSKNTFSDNSFGQRQTPINTSLKSGKKCCTSSLDISNFSFLLTIVTLIGAASATFLIPIIHVRIFLLEVTPERLDAIRAGTLNRFEVGLMHESWPVFSYPKGADLIFELVTRVERRLGTASEADEIILRERRRLTVNWRDCFTYYPMVMALLIFSISTQAFFRLHPFWRNASPIAPLFCLSIFHTTIRSAVVTSRVSEWTHRTPVTRDQISTKVPNCQL</sequence>
<keyword evidence="3" id="KW-1185">Reference proteome</keyword>
<reference evidence="2 3" key="1">
    <citation type="journal article" date="2022" name="Front. Cell. Infect. Microbiol.">
        <title>The Genomes of Two Strains of Taenia crassiceps the Animal Model for the Study of Human Cysticercosis.</title>
        <authorList>
            <person name="Bobes R.J."/>
            <person name="Estrada K."/>
            <person name="Rios-Valencia D.G."/>
            <person name="Calderon-Gallegos A."/>
            <person name="de la Torre P."/>
            <person name="Carrero J.C."/>
            <person name="Sanchez-Flores A."/>
            <person name="Laclette J.P."/>
        </authorList>
    </citation>
    <scope>NUCLEOTIDE SEQUENCE [LARGE SCALE GENOMIC DNA]</scope>
    <source>
        <strain evidence="2">WFUcys</strain>
    </source>
</reference>
<feature type="transmembrane region" description="Helical" evidence="1">
    <location>
        <begin position="188"/>
        <end position="206"/>
    </location>
</feature>
<keyword evidence="1" id="KW-1133">Transmembrane helix</keyword>
<dbReference type="Proteomes" id="UP001651158">
    <property type="component" value="Unassembled WGS sequence"/>
</dbReference>
<proteinExistence type="predicted"/>
<feature type="transmembrane region" description="Helical" evidence="1">
    <location>
        <begin position="54"/>
        <end position="80"/>
    </location>
</feature>
<evidence type="ECO:0000313" key="3">
    <source>
        <dbReference type="Proteomes" id="UP001651158"/>
    </source>
</evidence>
<accession>A0ABR4Q7J3</accession>
<evidence type="ECO:0000256" key="1">
    <source>
        <dbReference type="SAM" id="Phobius"/>
    </source>
</evidence>
<comment type="caution">
    <text evidence="2">The sequence shown here is derived from an EMBL/GenBank/DDBJ whole genome shotgun (WGS) entry which is preliminary data.</text>
</comment>
<protein>
    <submittedName>
        <fullName evidence="2">Uncharacterized protein</fullName>
    </submittedName>
</protein>
<evidence type="ECO:0000313" key="2">
    <source>
        <dbReference type="EMBL" id="KAL5105459.1"/>
    </source>
</evidence>
<gene>
    <name evidence="2" type="ORF">TcWFU_004851</name>
</gene>
<organism evidence="2 3">
    <name type="scientific">Taenia crassiceps</name>
    <dbReference type="NCBI Taxonomy" id="6207"/>
    <lineage>
        <taxon>Eukaryota</taxon>
        <taxon>Metazoa</taxon>
        <taxon>Spiralia</taxon>
        <taxon>Lophotrochozoa</taxon>
        <taxon>Platyhelminthes</taxon>
        <taxon>Cestoda</taxon>
        <taxon>Eucestoda</taxon>
        <taxon>Cyclophyllidea</taxon>
        <taxon>Taeniidae</taxon>
        <taxon>Taenia</taxon>
    </lineage>
</organism>